<feature type="coiled-coil region" evidence="1">
    <location>
        <begin position="220"/>
        <end position="247"/>
    </location>
</feature>
<feature type="region of interest" description="Disordered" evidence="2">
    <location>
        <begin position="199"/>
        <end position="218"/>
    </location>
</feature>
<accession>A0A422Q2S2</accession>
<feature type="compositionally biased region" description="Polar residues" evidence="2">
    <location>
        <begin position="503"/>
        <end position="523"/>
    </location>
</feature>
<proteinExistence type="predicted"/>
<dbReference type="OrthoDB" id="245847at2759"/>
<organism evidence="3 4">
    <name type="scientific">Trypanosoma conorhini</name>
    <dbReference type="NCBI Taxonomy" id="83891"/>
    <lineage>
        <taxon>Eukaryota</taxon>
        <taxon>Discoba</taxon>
        <taxon>Euglenozoa</taxon>
        <taxon>Kinetoplastea</taxon>
        <taxon>Metakinetoplastina</taxon>
        <taxon>Trypanosomatida</taxon>
        <taxon>Trypanosomatidae</taxon>
        <taxon>Trypanosoma</taxon>
    </lineage>
</organism>
<dbReference type="EMBL" id="MKKU01000104">
    <property type="protein sequence ID" value="RNF24263.1"/>
    <property type="molecule type" value="Genomic_DNA"/>
</dbReference>
<gene>
    <name evidence="3" type="ORF">Tco025E_02622</name>
</gene>
<reference evidence="3 4" key="1">
    <citation type="journal article" date="2018" name="BMC Genomics">
        <title>Genomic comparison of Trypanosoma conorhini and Trypanosoma rangeli to Trypanosoma cruzi strains of high and low virulence.</title>
        <authorList>
            <person name="Bradwell K.R."/>
            <person name="Koparde V.N."/>
            <person name="Matveyev A.V."/>
            <person name="Serrano M.G."/>
            <person name="Alves J.M."/>
            <person name="Parikh H."/>
            <person name="Huang B."/>
            <person name="Lee V."/>
            <person name="Espinosa-Alvarez O."/>
            <person name="Ortiz P.A."/>
            <person name="Costa-Martins A.G."/>
            <person name="Teixeira M.M."/>
            <person name="Buck G.A."/>
        </authorList>
    </citation>
    <scope>NUCLEOTIDE SEQUENCE [LARGE SCALE GENOMIC DNA]</scope>
    <source>
        <strain evidence="3 4">025E</strain>
    </source>
</reference>
<dbReference type="RefSeq" id="XP_029230375.1">
    <property type="nucleotide sequence ID" value="XM_029369547.1"/>
</dbReference>
<evidence type="ECO:0000313" key="3">
    <source>
        <dbReference type="EMBL" id="RNF24263.1"/>
    </source>
</evidence>
<sequence length="624" mass="66740">MDASHLQDEELGASEVLWSPDLDARWRLLRRHITPFEKDRAAYHSAKYQKPVFVLMNPVIWRRLVEKQGVYRAVDLMLMLGFAPAPEGAASLAEWIESEAAVTTRGTAGAATAPAASSASSTLSTGGVPLFGRRSLAMPPGVPEESRTGGGVRFWVLNHEDSRPYTAGSPVSQFASPRPTTWGMRACSPARATAAAQVSSPTAASASPHASIVPGHQVEAGGSAARIRNLEAEVKELTRQIRLLKSRESDRDGSVMSDVASQSETPQPHIIVCPERPFIASTNCHALVCLPVNYLDPDCAPYVVSLGASTGRTLLACTIVEHRYVIFLAPPHRRGSLAVVLLCTRDGTLRPYARAVWLEYRAQDPPNTLTHHAVNQLLQEIPLPSSATVVDPNPSEVEQTKSESVFEDDNTFCDTDTAVSTSDQGLESEPHLPLTKEMLQLIPNGVITGARVSRTEATGQIHPNGTTLSAAGSESSLGGAEREGGAATGRLWNDNDEMKPGSVSMSTGRPTSYQRGQQSGFSDEETTQVAFNCMTSRTELSSSTATSIASVESAAPNNGLGFAGIMASRGWVRRYLHGSPLSSQCFGGHARLSSFSATATVLDEQLQSAESQPSWPRRGSVASQ</sequence>
<dbReference type="GeneID" id="40316233"/>
<keyword evidence="4" id="KW-1185">Reference proteome</keyword>
<feature type="compositionally biased region" description="Low complexity" evidence="2">
    <location>
        <begin position="199"/>
        <end position="211"/>
    </location>
</feature>
<evidence type="ECO:0000256" key="1">
    <source>
        <dbReference type="SAM" id="Coils"/>
    </source>
</evidence>
<comment type="caution">
    <text evidence="3">The sequence shown here is derived from an EMBL/GenBank/DDBJ whole genome shotgun (WGS) entry which is preliminary data.</text>
</comment>
<feature type="compositionally biased region" description="Low complexity" evidence="2">
    <location>
        <begin position="465"/>
        <end position="479"/>
    </location>
</feature>
<evidence type="ECO:0000256" key="2">
    <source>
        <dbReference type="SAM" id="MobiDB-lite"/>
    </source>
</evidence>
<name>A0A422Q2S2_9TRYP</name>
<keyword evidence="1" id="KW-0175">Coiled coil</keyword>
<protein>
    <submittedName>
        <fullName evidence="3">Uncharacterized protein</fullName>
    </submittedName>
</protein>
<dbReference type="Proteomes" id="UP000284403">
    <property type="component" value="Unassembled WGS sequence"/>
</dbReference>
<feature type="region of interest" description="Disordered" evidence="2">
    <location>
        <begin position="456"/>
        <end position="523"/>
    </location>
</feature>
<dbReference type="AlphaFoldDB" id="A0A422Q2S2"/>
<evidence type="ECO:0000313" key="4">
    <source>
        <dbReference type="Proteomes" id="UP000284403"/>
    </source>
</evidence>